<dbReference type="InterPro" id="IPR010610">
    <property type="entry name" value="EryCIII-like_C"/>
</dbReference>
<evidence type="ECO:0000313" key="6">
    <source>
        <dbReference type="EMBL" id="NYI99050.1"/>
    </source>
</evidence>
<gene>
    <name evidence="6" type="ORF">HNR12_005327</name>
</gene>
<dbReference type="GO" id="GO:0008194">
    <property type="term" value="F:UDP-glycosyltransferase activity"/>
    <property type="evidence" value="ECO:0007669"/>
    <property type="project" value="InterPro"/>
</dbReference>
<evidence type="ECO:0000313" key="7">
    <source>
        <dbReference type="Proteomes" id="UP000575985"/>
    </source>
</evidence>
<dbReference type="SUPFAM" id="SSF53756">
    <property type="entry name" value="UDP-Glycosyltransferase/glycogen phosphorylase"/>
    <property type="match status" value="1"/>
</dbReference>
<dbReference type="RefSeq" id="WP_179770097.1">
    <property type="nucleotide sequence ID" value="NZ_JACCFO010000001.1"/>
</dbReference>
<reference evidence="6 7" key="1">
    <citation type="submission" date="2020-07" db="EMBL/GenBank/DDBJ databases">
        <title>Sequencing the genomes of 1000 actinobacteria strains.</title>
        <authorList>
            <person name="Klenk H.-P."/>
        </authorList>
    </citation>
    <scope>NUCLEOTIDE SEQUENCE [LARGE SCALE GENOMIC DNA]</scope>
    <source>
        <strain evidence="6 7">DSM 45927</strain>
    </source>
</reference>
<proteinExistence type="inferred from homology"/>
<feature type="domain" description="Erythromycin biosynthesis protein CIII-like N-terminal" evidence="5">
    <location>
        <begin position="84"/>
        <end position="210"/>
    </location>
</feature>
<dbReference type="InterPro" id="IPR048284">
    <property type="entry name" value="EryCIII-like_N"/>
</dbReference>
<evidence type="ECO:0000259" key="5">
    <source>
        <dbReference type="Pfam" id="PF21036"/>
    </source>
</evidence>
<dbReference type="EMBL" id="JACCFO010000001">
    <property type="protein sequence ID" value="NYI99050.1"/>
    <property type="molecule type" value="Genomic_DNA"/>
</dbReference>
<feature type="domain" description="Erythromycin biosynthesis protein CIII-like C-terminal" evidence="4">
    <location>
        <begin position="232"/>
        <end position="370"/>
    </location>
</feature>
<dbReference type="PANTHER" id="PTHR48050:SF13">
    <property type="entry name" value="STEROL 3-BETA-GLUCOSYLTRANSFERASE UGT80A2"/>
    <property type="match status" value="1"/>
</dbReference>
<accession>A0A853BVP7</accession>
<dbReference type="CDD" id="cd03784">
    <property type="entry name" value="GT1_Gtf-like"/>
    <property type="match status" value="1"/>
</dbReference>
<comment type="similarity">
    <text evidence="1">Belongs to the glycosyltransferase 28 family.</text>
</comment>
<evidence type="ECO:0000256" key="2">
    <source>
        <dbReference type="ARBA" id="ARBA00022676"/>
    </source>
</evidence>
<keyword evidence="3" id="KW-0808">Transferase</keyword>
<comment type="caution">
    <text evidence="6">The sequence shown here is derived from an EMBL/GenBank/DDBJ whole genome shotgun (WGS) entry which is preliminary data.</text>
</comment>
<dbReference type="GO" id="GO:0017000">
    <property type="term" value="P:antibiotic biosynthetic process"/>
    <property type="evidence" value="ECO:0007669"/>
    <property type="project" value="UniProtKB-ARBA"/>
</dbReference>
<dbReference type="AlphaFoldDB" id="A0A853BVP7"/>
<dbReference type="InterPro" id="IPR050426">
    <property type="entry name" value="Glycosyltransferase_28"/>
</dbReference>
<evidence type="ECO:0000259" key="4">
    <source>
        <dbReference type="Pfam" id="PF06722"/>
    </source>
</evidence>
<evidence type="ECO:0008006" key="8">
    <source>
        <dbReference type="Google" id="ProtNLM"/>
    </source>
</evidence>
<organism evidence="6 7">
    <name type="scientific">Streptomonospora nanhaiensis</name>
    <dbReference type="NCBI Taxonomy" id="1323731"/>
    <lineage>
        <taxon>Bacteria</taxon>
        <taxon>Bacillati</taxon>
        <taxon>Actinomycetota</taxon>
        <taxon>Actinomycetes</taxon>
        <taxon>Streptosporangiales</taxon>
        <taxon>Nocardiopsidaceae</taxon>
        <taxon>Streptomonospora</taxon>
    </lineage>
</organism>
<name>A0A853BVP7_9ACTN</name>
<sequence length="374" mass="39602">MKALFITGGSMGTVFPQAPLARATRDAGHEILMAGPDTVTPTIAQAGLPPVSISAQTKQALDPNLPGDPAEQMRYVGRWYGRTTAEALEPLQRIAADWRPDIVLGGGMFYPAALLGHILGVPTVLQPWGVLDAGGYDEGANEALRPVLDRLGLERTPAPDLALNVAPPSLRGPVGKGEQPLRWIPGNLQRPLEPWMYTRGGAKRVLLTSGSRVTREGTLHTMDVPTLRALAAAFTDMGVETVIAVPDDVAPLLRGEDGGGPRAGWVPLDIIAPTCDLIVHHGGVGSNMTAMAAGVPQLIVREIPSSGEMDPQVRFGSLIDLAPEEQSVENIRAACAKILSDPSYAERARILADEIAVLPTPAEVVAVLEVLARR</sequence>
<evidence type="ECO:0000256" key="1">
    <source>
        <dbReference type="ARBA" id="ARBA00006962"/>
    </source>
</evidence>
<dbReference type="PANTHER" id="PTHR48050">
    <property type="entry name" value="STEROL 3-BETA-GLUCOSYLTRANSFERASE"/>
    <property type="match status" value="1"/>
</dbReference>
<dbReference type="Proteomes" id="UP000575985">
    <property type="component" value="Unassembled WGS sequence"/>
</dbReference>
<keyword evidence="7" id="KW-1185">Reference proteome</keyword>
<dbReference type="InterPro" id="IPR002213">
    <property type="entry name" value="UDP_glucos_trans"/>
</dbReference>
<protein>
    <recommendedName>
        <fullName evidence="8">Erythromycin biosynthesis protein CIII-like central domain-containing protein</fullName>
    </recommendedName>
</protein>
<evidence type="ECO:0000256" key="3">
    <source>
        <dbReference type="ARBA" id="ARBA00022679"/>
    </source>
</evidence>
<dbReference type="GO" id="GO:0016758">
    <property type="term" value="F:hexosyltransferase activity"/>
    <property type="evidence" value="ECO:0007669"/>
    <property type="project" value="UniProtKB-ARBA"/>
</dbReference>
<dbReference type="Pfam" id="PF06722">
    <property type="entry name" value="EryCIII-like_C"/>
    <property type="match status" value="1"/>
</dbReference>
<dbReference type="Gene3D" id="3.40.50.2000">
    <property type="entry name" value="Glycogen Phosphorylase B"/>
    <property type="match status" value="2"/>
</dbReference>
<keyword evidence="2" id="KW-0328">Glycosyltransferase</keyword>
<dbReference type="Pfam" id="PF21036">
    <property type="entry name" value="EryCIII-like_N"/>
    <property type="match status" value="1"/>
</dbReference>